<name>A0A090Y8M5_9BACI</name>
<accession>A0A090Y8M5</accession>
<reference evidence="1 2" key="1">
    <citation type="submission" date="2014-04" db="EMBL/GenBank/DDBJ databases">
        <authorList>
            <person name="Bishop-Lilly K.A."/>
            <person name="Broomall S.M."/>
            <person name="Chain P.S."/>
            <person name="Chertkov O."/>
            <person name="Coyne S.R."/>
            <person name="Daligault H.E."/>
            <person name="Davenport K.W."/>
            <person name="Erkkila T."/>
            <person name="Frey K.G."/>
            <person name="Gibbons H.S."/>
            <person name="Gu W."/>
            <person name="Jaissle J."/>
            <person name="Johnson S.L."/>
            <person name="Koroleva G.I."/>
            <person name="Ladner J.T."/>
            <person name="Lo C.-C."/>
            <person name="Minogue T.D."/>
            <person name="Munk C."/>
            <person name="Palacios G.F."/>
            <person name="Redden C.L."/>
            <person name="Rosenzweig C.N."/>
            <person name="Scholz M.B."/>
            <person name="Teshima H."/>
            <person name="Xu Y."/>
        </authorList>
    </citation>
    <scope>NUCLEOTIDE SEQUENCE [LARGE SCALE GENOMIC DNA]</scope>
    <source>
        <strain evidence="1 2">BHP</strain>
    </source>
</reference>
<dbReference type="PATRIC" id="fig|1405.8.peg.5874"/>
<dbReference type="InterPro" id="IPR046208">
    <property type="entry name" value="DUF6241"/>
</dbReference>
<comment type="caution">
    <text evidence="1">The sequence shown here is derived from an EMBL/GenBank/DDBJ whole genome shotgun (WGS) entry which is preliminary data.</text>
</comment>
<protein>
    <submittedName>
        <fullName evidence="1">Uncharacterized protein</fullName>
    </submittedName>
</protein>
<dbReference type="AlphaFoldDB" id="A0A090Y8M5"/>
<organism evidence="1 2">
    <name type="scientific">Bacillus clarus</name>
    <dbReference type="NCBI Taxonomy" id="2338372"/>
    <lineage>
        <taxon>Bacteria</taxon>
        <taxon>Bacillati</taxon>
        <taxon>Bacillota</taxon>
        <taxon>Bacilli</taxon>
        <taxon>Bacillales</taxon>
        <taxon>Bacillaceae</taxon>
        <taxon>Bacillus</taxon>
        <taxon>Bacillus cereus group</taxon>
    </lineage>
</organism>
<evidence type="ECO:0000313" key="1">
    <source>
        <dbReference type="EMBL" id="KFM95098.1"/>
    </source>
</evidence>
<evidence type="ECO:0000313" key="2">
    <source>
        <dbReference type="Proteomes" id="UP000029389"/>
    </source>
</evidence>
<dbReference type="Pfam" id="PF19754">
    <property type="entry name" value="DUF6241"/>
    <property type="match status" value="1"/>
</dbReference>
<proteinExistence type="predicted"/>
<dbReference type="Proteomes" id="UP000029389">
    <property type="component" value="Unassembled WGS sequence"/>
</dbReference>
<dbReference type="EMBL" id="JMQC01000011">
    <property type="protein sequence ID" value="KFM95098.1"/>
    <property type="molecule type" value="Genomic_DNA"/>
</dbReference>
<gene>
    <name evidence="1" type="ORF">DJ93_5681</name>
</gene>
<sequence length="100" mass="11844">MIVQCMHEMTHQKVQAENKTGAIEMNPEHINTIYRITKESNFTNKDKLLEILTRWKKKDFNQIVNDHNYFWSVQGGKIGRATGRLTTKEEKEFISNNFQK</sequence>